<evidence type="ECO:0000256" key="6">
    <source>
        <dbReference type="ARBA" id="ARBA00012486"/>
    </source>
</evidence>
<dbReference type="InterPro" id="IPR016135">
    <property type="entry name" value="UBQ-conjugating_enzyme/RWD"/>
</dbReference>
<evidence type="ECO:0000256" key="7">
    <source>
        <dbReference type="ARBA" id="ARBA00022679"/>
    </source>
</evidence>
<keyword evidence="9" id="KW-0521">NADP</keyword>
<dbReference type="EC" id="2.3.2.23" evidence="6"/>
<keyword evidence="8" id="KW-0833">Ubl conjugation pathway</keyword>
<dbReference type="Gene3D" id="3.40.50.720">
    <property type="entry name" value="NAD(P)-binding Rossmann-like Domain"/>
    <property type="match status" value="1"/>
</dbReference>
<dbReference type="InterPro" id="IPR036291">
    <property type="entry name" value="NAD(P)-bd_dom_sf"/>
</dbReference>
<evidence type="ECO:0000256" key="11">
    <source>
        <dbReference type="ARBA" id="ARBA00023235"/>
    </source>
</evidence>
<dbReference type="Gene3D" id="3.90.25.10">
    <property type="entry name" value="UDP-galactose 4-epimerase, domain 1"/>
    <property type="match status" value="1"/>
</dbReference>
<dbReference type="UniPathway" id="UPA00128">
    <property type="reaction ID" value="UER00191"/>
</dbReference>
<protein>
    <recommendedName>
        <fullName evidence="12">GDP-4-keto-6-deoxy-D-mannose-3,5-epimerase-4-reductase</fullName>
        <ecNumber evidence="5">1.1.1.271</ecNumber>
        <ecNumber evidence="6">2.3.2.23</ecNumber>
    </recommendedName>
</protein>
<dbReference type="GO" id="GO:0061631">
    <property type="term" value="F:ubiquitin conjugating enzyme activity"/>
    <property type="evidence" value="ECO:0007669"/>
    <property type="project" value="UniProtKB-EC"/>
</dbReference>
<feature type="active site" description="Glycyl thioester intermediate" evidence="13">
    <location>
        <position position="86"/>
    </location>
</feature>
<dbReference type="GO" id="GO:0050577">
    <property type="term" value="F:GDP-L-fucose synthase activity"/>
    <property type="evidence" value="ECO:0007669"/>
    <property type="project" value="UniProtKB-EC"/>
</dbReference>
<gene>
    <name evidence="15" type="ORF">DICVIV_12383</name>
</gene>
<name>A0A0D8XAK6_DICVI</name>
<dbReference type="GO" id="GO:0042351">
    <property type="term" value="P:'de novo' GDP-L-fucose biosynthetic process"/>
    <property type="evidence" value="ECO:0007669"/>
    <property type="project" value="UniProtKB-UniPathway"/>
</dbReference>
<evidence type="ECO:0000256" key="9">
    <source>
        <dbReference type="ARBA" id="ARBA00022857"/>
    </source>
</evidence>
<organism evidence="15 16">
    <name type="scientific">Dictyocaulus viviparus</name>
    <name type="common">Bovine lungworm</name>
    <dbReference type="NCBI Taxonomy" id="29172"/>
    <lineage>
        <taxon>Eukaryota</taxon>
        <taxon>Metazoa</taxon>
        <taxon>Ecdysozoa</taxon>
        <taxon>Nematoda</taxon>
        <taxon>Chromadorea</taxon>
        <taxon>Rhabditida</taxon>
        <taxon>Rhabditina</taxon>
        <taxon>Rhabditomorpha</taxon>
        <taxon>Strongyloidea</taxon>
        <taxon>Metastrongylidae</taxon>
        <taxon>Dictyocaulus</taxon>
    </lineage>
</organism>
<evidence type="ECO:0000256" key="5">
    <source>
        <dbReference type="ARBA" id="ARBA00012371"/>
    </source>
</evidence>
<dbReference type="STRING" id="29172.A0A0D8XAK6"/>
<accession>A0A0D8XAK6</accession>
<dbReference type="EC" id="1.1.1.271" evidence="5"/>
<comment type="catalytic activity">
    <reaction evidence="1">
        <text>S-ubiquitinyl-[E1 ubiquitin-activating enzyme]-L-cysteine + [E2 ubiquitin-conjugating enzyme]-L-cysteine = [E1 ubiquitin-activating enzyme]-L-cysteine + S-ubiquitinyl-[E2 ubiquitin-conjugating enzyme]-L-cysteine.</text>
        <dbReference type="EC" id="2.3.2.23"/>
    </reaction>
</comment>
<dbReference type="SMART" id="SM00212">
    <property type="entry name" value="UBCc"/>
    <property type="match status" value="1"/>
</dbReference>
<evidence type="ECO:0000256" key="8">
    <source>
        <dbReference type="ARBA" id="ARBA00022786"/>
    </source>
</evidence>
<dbReference type="GO" id="GO:0016874">
    <property type="term" value="F:ligase activity"/>
    <property type="evidence" value="ECO:0007669"/>
    <property type="project" value="UniProtKB-KW"/>
</dbReference>
<dbReference type="PANTHER" id="PTHR43238:SF1">
    <property type="entry name" value="GDP-L-FUCOSE SYNTHASE"/>
    <property type="match status" value="1"/>
</dbReference>
<proteinExistence type="inferred from homology"/>
<keyword evidence="7" id="KW-0808">Transferase</keyword>
<evidence type="ECO:0000256" key="3">
    <source>
        <dbReference type="ARBA" id="ARBA00004883"/>
    </source>
</evidence>
<dbReference type="OrthoDB" id="202470at2759"/>
<dbReference type="HAMAP" id="MF_00956">
    <property type="entry name" value="GDP_fucose_synth"/>
    <property type="match status" value="1"/>
</dbReference>
<evidence type="ECO:0000256" key="1">
    <source>
        <dbReference type="ARBA" id="ARBA00000485"/>
    </source>
</evidence>
<dbReference type="AlphaFoldDB" id="A0A0D8XAK6"/>
<reference evidence="15 16" key="1">
    <citation type="submission" date="2013-11" db="EMBL/GenBank/DDBJ databases">
        <title>Draft genome of the bovine lungworm Dictyocaulus viviparus.</title>
        <authorList>
            <person name="Mitreva M."/>
        </authorList>
    </citation>
    <scope>NUCLEOTIDE SEQUENCE [LARGE SCALE GENOMIC DNA]</scope>
    <source>
        <strain evidence="15 16">HannoverDv2000</strain>
    </source>
</reference>
<dbReference type="SUPFAM" id="SSF54495">
    <property type="entry name" value="UBC-like"/>
    <property type="match status" value="1"/>
</dbReference>
<dbReference type="SUPFAM" id="SSF51735">
    <property type="entry name" value="NAD(P)-binding Rossmann-fold domains"/>
    <property type="match status" value="1"/>
</dbReference>
<dbReference type="CDD" id="cd05239">
    <property type="entry name" value="GDP_FS_SDR_e"/>
    <property type="match status" value="1"/>
</dbReference>
<evidence type="ECO:0000256" key="4">
    <source>
        <dbReference type="ARBA" id="ARBA00005959"/>
    </source>
</evidence>
<dbReference type="Pfam" id="PF00179">
    <property type="entry name" value="UQ_con"/>
    <property type="match status" value="1"/>
</dbReference>
<keyword evidence="15" id="KW-0436">Ligase</keyword>
<dbReference type="PANTHER" id="PTHR43238">
    <property type="entry name" value="GDP-L-FUCOSE SYNTHASE"/>
    <property type="match status" value="1"/>
</dbReference>
<dbReference type="PROSITE" id="PS50127">
    <property type="entry name" value="UBC_2"/>
    <property type="match status" value="1"/>
</dbReference>
<dbReference type="InterPro" id="IPR001509">
    <property type="entry name" value="Epimerase_deHydtase"/>
</dbReference>
<evidence type="ECO:0000256" key="12">
    <source>
        <dbReference type="ARBA" id="ARBA00032995"/>
    </source>
</evidence>
<keyword evidence="10" id="KW-0560">Oxidoreductase</keyword>
<evidence type="ECO:0000256" key="2">
    <source>
        <dbReference type="ARBA" id="ARBA00002870"/>
    </source>
</evidence>
<dbReference type="Pfam" id="PF01370">
    <property type="entry name" value="Epimerase"/>
    <property type="match status" value="1"/>
</dbReference>
<feature type="domain" description="UBC core" evidence="14">
    <location>
        <begin position="2"/>
        <end position="151"/>
    </location>
</feature>
<comment type="pathway">
    <text evidence="3">Nucleotide-sugar biosynthesis; GDP-L-fucose biosynthesis via de novo pathway; GDP-L-fucose from GDP-alpha-D-mannose: step 2/2.</text>
</comment>
<evidence type="ECO:0000313" key="16">
    <source>
        <dbReference type="Proteomes" id="UP000053766"/>
    </source>
</evidence>
<dbReference type="PROSITE" id="PS00183">
    <property type="entry name" value="UBC_1"/>
    <property type="match status" value="1"/>
</dbReference>
<evidence type="ECO:0000259" key="14">
    <source>
        <dbReference type="PROSITE" id="PS50127"/>
    </source>
</evidence>
<keyword evidence="16" id="KW-1185">Reference proteome</keyword>
<sequence>MASTRRLQKELSDLKSCGVKAYESVEYNESNLLHWTVLLVPDKEPYNKGAFKVNIDFPADYPFKPPKITLATKIYHPNIDDKGQVCLPIVDPNNWKPATRTEQVMMALLALIQEPEPDHPLRADLAEEFSKDLLRVSYDIMSNGDSRVVVLVTGGTGLVGKAIEQIVNSEAHGNERWLFIGSNDCDLCDIHATRQLFKEVRPTHVIHLAAMVGGLFHNLAHNLQFFRKNMAINDNVLAMCNEFDVSKCVSSLSTCIFPDSVTYPIDETMIHLGPPHDSNFGYSYAKRMIDVLNRGYAQDHGRKYTSVIPCNVFGPHDNYNLQSAHVIPALIHKTYLAKKEGKPLVVFGSGRPLRQFIYSLDLARLLIWVLREYEEVEPIILSVSEEDEVTISAAVNAIVKAFDFKGEVRFDASKADGQLKKTASNGKLKRYLPGFRFTPFDEAIKESVEWFIRNHSSARL</sequence>
<reference evidence="16" key="2">
    <citation type="journal article" date="2016" name="Sci. Rep.">
        <title>Dictyocaulus viviparus genome, variome and transcriptome elucidate lungworm biology and support future intervention.</title>
        <authorList>
            <person name="McNulty S.N."/>
            <person name="Strube C."/>
            <person name="Rosa B.A."/>
            <person name="Martin J.C."/>
            <person name="Tyagi R."/>
            <person name="Choi Y.J."/>
            <person name="Wang Q."/>
            <person name="Hallsworth Pepin K."/>
            <person name="Zhang X."/>
            <person name="Ozersky P."/>
            <person name="Wilson R.K."/>
            <person name="Sternberg P.W."/>
            <person name="Gasser R.B."/>
            <person name="Mitreva M."/>
        </authorList>
    </citation>
    <scope>NUCLEOTIDE SEQUENCE [LARGE SCALE GENOMIC DNA]</scope>
    <source>
        <strain evidence="16">HannoverDv2000</strain>
    </source>
</reference>
<comment type="similarity">
    <text evidence="4">Belongs to the NAD(P)-dependent epimerase/dehydratase family. Fucose synthase subfamily.</text>
</comment>
<dbReference type="EMBL" id="KN716785">
    <property type="protein sequence ID" value="KJH41640.1"/>
    <property type="molecule type" value="Genomic_DNA"/>
</dbReference>
<dbReference type="Proteomes" id="UP000053766">
    <property type="component" value="Unassembled WGS sequence"/>
</dbReference>
<keyword evidence="11" id="KW-0413">Isomerase</keyword>
<dbReference type="InterPro" id="IPR023313">
    <property type="entry name" value="UBQ-conjugating_AS"/>
</dbReference>
<comment type="function">
    <text evidence="2">Catalyzes the two-step NADP-dependent conversion of GDP-4-dehydro-6-deoxy-D-mannose to GDP-fucose, involving an epimerase and a reductase reaction.</text>
</comment>
<dbReference type="Gene3D" id="3.10.110.10">
    <property type="entry name" value="Ubiquitin Conjugating Enzyme"/>
    <property type="match status" value="1"/>
</dbReference>
<dbReference type="GO" id="GO:0016853">
    <property type="term" value="F:isomerase activity"/>
    <property type="evidence" value="ECO:0007669"/>
    <property type="project" value="UniProtKB-KW"/>
</dbReference>
<evidence type="ECO:0000256" key="10">
    <source>
        <dbReference type="ARBA" id="ARBA00023002"/>
    </source>
</evidence>
<dbReference type="InterPro" id="IPR028614">
    <property type="entry name" value="GDP_fucose/colitose_synth"/>
</dbReference>
<evidence type="ECO:0000256" key="13">
    <source>
        <dbReference type="PROSITE-ProRule" id="PRU10133"/>
    </source>
</evidence>
<dbReference type="FunFam" id="3.10.110.10:FF:000011">
    <property type="entry name" value="Ubiquitin-conjugating enzyme E2 L3"/>
    <property type="match status" value="1"/>
</dbReference>
<dbReference type="InterPro" id="IPR000608">
    <property type="entry name" value="UBC"/>
</dbReference>
<dbReference type="CDD" id="cd23801">
    <property type="entry name" value="UBCc_UBE2L3"/>
    <property type="match status" value="1"/>
</dbReference>
<evidence type="ECO:0000313" key="15">
    <source>
        <dbReference type="EMBL" id="KJH41640.1"/>
    </source>
</evidence>